<dbReference type="InterPro" id="IPR004099">
    <property type="entry name" value="Pyr_nucl-diS_OxRdtase_dimer"/>
</dbReference>
<keyword evidence="7" id="KW-1015">Disulfide bond</keyword>
<dbReference type="Pfam" id="PF07992">
    <property type="entry name" value="Pyr_redox_2"/>
    <property type="match status" value="1"/>
</dbReference>
<dbReference type="PRINTS" id="PR00411">
    <property type="entry name" value="PNDRDTASEI"/>
</dbReference>
<dbReference type="InterPro" id="IPR023753">
    <property type="entry name" value="FAD/NAD-binding_dom"/>
</dbReference>
<keyword evidence="6 9" id="KW-0560">Oxidoreductase</keyword>
<dbReference type="SUPFAM" id="SSF55424">
    <property type="entry name" value="FAD/NAD-linked reductases, dimerisation (C-terminal) domain"/>
    <property type="match status" value="1"/>
</dbReference>
<dbReference type="InterPro" id="IPR016156">
    <property type="entry name" value="FAD/NAD-linked_Rdtase_dimer_sf"/>
</dbReference>
<evidence type="ECO:0000256" key="2">
    <source>
        <dbReference type="ARBA" id="ARBA00007532"/>
    </source>
</evidence>
<comment type="cofactor">
    <cofactor evidence="1">
        <name>FAD</name>
        <dbReference type="ChEBI" id="CHEBI:57692"/>
    </cofactor>
</comment>
<evidence type="ECO:0000259" key="10">
    <source>
        <dbReference type="Pfam" id="PF02852"/>
    </source>
</evidence>
<dbReference type="InterPro" id="IPR012999">
    <property type="entry name" value="Pyr_OxRdtase_I_AS"/>
</dbReference>
<keyword evidence="5" id="KW-0521">NADP</keyword>
<comment type="similarity">
    <text evidence="2 9">Belongs to the class-I pyridine nucleotide-disulfide oxidoreductase family.</text>
</comment>
<dbReference type="InterPro" id="IPR001100">
    <property type="entry name" value="Pyr_nuc-diS_OxRdtase"/>
</dbReference>
<evidence type="ECO:0000256" key="8">
    <source>
        <dbReference type="ARBA" id="ARBA00023284"/>
    </source>
</evidence>
<dbReference type="SUPFAM" id="SSF51905">
    <property type="entry name" value="FAD/NAD(P)-binding domain"/>
    <property type="match status" value="1"/>
</dbReference>
<dbReference type="Pfam" id="PF02852">
    <property type="entry name" value="Pyr_redox_dim"/>
    <property type="match status" value="1"/>
</dbReference>
<dbReference type="PANTHER" id="PTHR43014:SF2">
    <property type="entry name" value="MERCURIC REDUCTASE"/>
    <property type="match status" value="1"/>
</dbReference>
<name>A0ABP8K6P5_9MICO</name>
<keyword evidence="4 9" id="KW-0274">FAD</keyword>
<proteinExistence type="inferred from homology"/>
<dbReference type="NCBIfam" id="NF005884">
    <property type="entry name" value="PRK07846.1"/>
    <property type="match status" value="1"/>
</dbReference>
<dbReference type="PIRSF" id="PIRSF000350">
    <property type="entry name" value="Mercury_reductase_MerA"/>
    <property type="match status" value="1"/>
</dbReference>
<dbReference type="InterPro" id="IPR036188">
    <property type="entry name" value="FAD/NAD-bd_sf"/>
</dbReference>
<dbReference type="PANTHER" id="PTHR43014">
    <property type="entry name" value="MERCURIC REDUCTASE"/>
    <property type="match status" value="1"/>
</dbReference>
<evidence type="ECO:0000256" key="7">
    <source>
        <dbReference type="ARBA" id="ARBA00023157"/>
    </source>
</evidence>
<evidence type="ECO:0000256" key="9">
    <source>
        <dbReference type="RuleBase" id="RU003691"/>
    </source>
</evidence>
<dbReference type="Gene3D" id="3.50.50.60">
    <property type="entry name" value="FAD/NAD(P)-binding domain"/>
    <property type="match status" value="2"/>
</dbReference>
<evidence type="ECO:0000256" key="5">
    <source>
        <dbReference type="ARBA" id="ARBA00022857"/>
    </source>
</evidence>
<keyword evidence="13" id="KW-1185">Reference proteome</keyword>
<dbReference type="PROSITE" id="PS00076">
    <property type="entry name" value="PYRIDINE_REDOX_1"/>
    <property type="match status" value="1"/>
</dbReference>
<keyword evidence="8 9" id="KW-0676">Redox-active center</keyword>
<organism evidence="12 13">
    <name type="scientific">Ornithinibacter aureus</name>
    <dbReference type="NCBI Taxonomy" id="622664"/>
    <lineage>
        <taxon>Bacteria</taxon>
        <taxon>Bacillati</taxon>
        <taxon>Actinomycetota</taxon>
        <taxon>Actinomycetes</taxon>
        <taxon>Micrococcales</taxon>
        <taxon>Intrasporangiaceae</taxon>
        <taxon>Ornithinibacter</taxon>
    </lineage>
</organism>
<dbReference type="EMBL" id="BAABFX010000039">
    <property type="protein sequence ID" value="GAA4400592.1"/>
    <property type="molecule type" value="Genomic_DNA"/>
</dbReference>
<comment type="caution">
    <text evidence="12">The sequence shown here is derived from an EMBL/GenBank/DDBJ whole genome shotgun (WGS) entry which is preliminary data.</text>
</comment>
<evidence type="ECO:0000259" key="11">
    <source>
        <dbReference type="Pfam" id="PF07992"/>
    </source>
</evidence>
<accession>A0ABP8K6P5</accession>
<feature type="domain" description="Pyridine nucleotide-disulphide oxidoreductase dimerisation" evidence="10">
    <location>
        <begin position="358"/>
        <end position="466"/>
    </location>
</feature>
<evidence type="ECO:0000256" key="4">
    <source>
        <dbReference type="ARBA" id="ARBA00022827"/>
    </source>
</evidence>
<evidence type="ECO:0000313" key="13">
    <source>
        <dbReference type="Proteomes" id="UP001500390"/>
    </source>
</evidence>
<sequence>MDDHAYADAMPHHDLVIIGSGSGNSLLTPELAGLDVAIVEAGTFGGTCLNVGCIPTKMLVLPADRVVAAADAARLGVAFDPPRVDWPAIRDRVFGRLDAISEGGRAYRQHQQSTTLYEAHARFVGPSRLSLSTGEQLTADRIVVAAGSRALGLDVEGLREPDPARGLHTSDTVMRLGSLPPRMVVIGGGFVACELAHVFSALGVAVTQIQRGPSLLRHHEEVIAQRYTQVAANHHDVRLRTSPTSAVHEDGVWRVHLDGDDGPTHVEAEVVLLAVGRRPNGDRLDAASGGLDLHPDGRVVVDAELRTTAPGVWALGDVSAEHQLKHVANHEARIVAHNLAVDLGRTAGPSRRTDDRPVPHAVFGHPQVASFGATSAELDAAGTPYVTATQRVGDTAYGWALEDTTGLLVIHADPAGQILAAHCLGPHASTLIQPLVQAATFGQPAHEVARGQYWIHPALAEVVENALLGLPGQSR</sequence>
<dbReference type="PRINTS" id="PR00368">
    <property type="entry name" value="FADPNR"/>
</dbReference>
<dbReference type="Gene3D" id="3.30.390.30">
    <property type="match status" value="1"/>
</dbReference>
<keyword evidence="3 9" id="KW-0285">Flavoprotein</keyword>
<feature type="domain" description="FAD/NAD(P)-binding" evidence="11">
    <location>
        <begin position="14"/>
        <end position="330"/>
    </location>
</feature>
<gene>
    <name evidence="12" type="ORF">GCM10023153_28220</name>
</gene>
<evidence type="ECO:0000256" key="1">
    <source>
        <dbReference type="ARBA" id="ARBA00001974"/>
    </source>
</evidence>
<evidence type="ECO:0000256" key="6">
    <source>
        <dbReference type="ARBA" id="ARBA00023002"/>
    </source>
</evidence>
<dbReference type="Proteomes" id="UP001500390">
    <property type="component" value="Unassembled WGS sequence"/>
</dbReference>
<evidence type="ECO:0000256" key="3">
    <source>
        <dbReference type="ARBA" id="ARBA00022630"/>
    </source>
</evidence>
<protein>
    <submittedName>
        <fullName evidence="12">Mycothione reductase</fullName>
    </submittedName>
</protein>
<evidence type="ECO:0000313" key="12">
    <source>
        <dbReference type="EMBL" id="GAA4400592.1"/>
    </source>
</evidence>
<reference evidence="13" key="1">
    <citation type="journal article" date="2019" name="Int. J. Syst. Evol. Microbiol.">
        <title>The Global Catalogue of Microorganisms (GCM) 10K type strain sequencing project: providing services to taxonomists for standard genome sequencing and annotation.</title>
        <authorList>
            <consortium name="The Broad Institute Genomics Platform"/>
            <consortium name="The Broad Institute Genome Sequencing Center for Infectious Disease"/>
            <person name="Wu L."/>
            <person name="Ma J."/>
        </authorList>
    </citation>
    <scope>NUCLEOTIDE SEQUENCE [LARGE SCALE GENOMIC DNA]</scope>
    <source>
        <strain evidence="13">JCM 17738</strain>
    </source>
</reference>